<dbReference type="RefSeq" id="WP_345370539.1">
    <property type="nucleotide sequence ID" value="NZ_BAABJX010000022.1"/>
</dbReference>
<organism evidence="2 3">
    <name type="scientific">Algivirga pacifica</name>
    <dbReference type="NCBI Taxonomy" id="1162670"/>
    <lineage>
        <taxon>Bacteria</taxon>
        <taxon>Pseudomonadati</taxon>
        <taxon>Bacteroidota</taxon>
        <taxon>Cytophagia</taxon>
        <taxon>Cytophagales</taxon>
        <taxon>Flammeovirgaceae</taxon>
        <taxon>Algivirga</taxon>
    </lineage>
</organism>
<sequence>MNKKNMTLVMGVLLLLCGIVCVVMGIKNYTTGMEGYQQLFILGAVAMGLSTLRFFQYKKMSKNE</sequence>
<evidence type="ECO:0000313" key="2">
    <source>
        <dbReference type="EMBL" id="GAA4830506.1"/>
    </source>
</evidence>
<dbReference type="Proteomes" id="UP001500298">
    <property type="component" value="Unassembled WGS sequence"/>
</dbReference>
<gene>
    <name evidence="2" type="ORF">GCM10023331_14700</name>
</gene>
<name>A0ABP9D6J3_9BACT</name>
<protein>
    <submittedName>
        <fullName evidence="2">Uncharacterized protein</fullName>
    </submittedName>
</protein>
<feature type="transmembrane region" description="Helical" evidence="1">
    <location>
        <begin position="35"/>
        <end position="55"/>
    </location>
</feature>
<keyword evidence="3" id="KW-1185">Reference proteome</keyword>
<reference evidence="3" key="1">
    <citation type="journal article" date="2019" name="Int. J. Syst. Evol. Microbiol.">
        <title>The Global Catalogue of Microorganisms (GCM) 10K type strain sequencing project: providing services to taxonomists for standard genome sequencing and annotation.</title>
        <authorList>
            <consortium name="The Broad Institute Genomics Platform"/>
            <consortium name="The Broad Institute Genome Sequencing Center for Infectious Disease"/>
            <person name="Wu L."/>
            <person name="Ma J."/>
        </authorList>
    </citation>
    <scope>NUCLEOTIDE SEQUENCE [LARGE SCALE GENOMIC DNA]</scope>
    <source>
        <strain evidence="3">JCM 18326</strain>
    </source>
</reference>
<comment type="caution">
    <text evidence="2">The sequence shown here is derived from an EMBL/GenBank/DDBJ whole genome shotgun (WGS) entry which is preliminary data.</text>
</comment>
<proteinExistence type="predicted"/>
<evidence type="ECO:0000313" key="3">
    <source>
        <dbReference type="Proteomes" id="UP001500298"/>
    </source>
</evidence>
<evidence type="ECO:0000256" key="1">
    <source>
        <dbReference type="SAM" id="Phobius"/>
    </source>
</evidence>
<keyword evidence="1" id="KW-1133">Transmembrane helix</keyword>
<accession>A0ABP9D6J3</accession>
<keyword evidence="1" id="KW-0472">Membrane</keyword>
<dbReference type="EMBL" id="BAABJX010000022">
    <property type="protein sequence ID" value="GAA4830506.1"/>
    <property type="molecule type" value="Genomic_DNA"/>
</dbReference>
<keyword evidence="1" id="KW-0812">Transmembrane</keyword>